<evidence type="ECO:0000313" key="3">
    <source>
        <dbReference type="EMBL" id="MED6218998.1"/>
    </source>
</evidence>
<comment type="similarity">
    <text evidence="1">Belongs to the BetVI family.</text>
</comment>
<gene>
    <name evidence="3" type="ORF">PIB30_031786</name>
</gene>
<evidence type="ECO:0000256" key="1">
    <source>
        <dbReference type="ARBA" id="ARBA00009744"/>
    </source>
</evidence>
<keyword evidence="4" id="KW-1185">Reference proteome</keyword>
<feature type="domain" description="Bet v I/Major latex protein" evidence="2">
    <location>
        <begin position="5"/>
        <end position="152"/>
    </location>
</feature>
<comment type="caution">
    <text evidence="3">The sequence shown here is derived from an EMBL/GenBank/DDBJ whole genome shotgun (WGS) entry which is preliminary data.</text>
</comment>
<dbReference type="InterPro" id="IPR024949">
    <property type="entry name" value="Bet_v_I_allergen"/>
</dbReference>
<dbReference type="EMBL" id="JASCZI010271998">
    <property type="protein sequence ID" value="MED6218998.1"/>
    <property type="molecule type" value="Genomic_DNA"/>
</dbReference>
<dbReference type="Gene3D" id="3.30.530.20">
    <property type="match status" value="1"/>
</dbReference>
<dbReference type="InterPro" id="IPR000916">
    <property type="entry name" value="Bet_v_I/MLP"/>
</dbReference>
<evidence type="ECO:0000259" key="2">
    <source>
        <dbReference type="SMART" id="SM01037"/>
    </source>
</evidence>
<organism evidence="3 4">
    <name type="scientific">Stylosanthes scabra</name>
    <dbReference type="NCBI Taxonomy" id="79078"/>
    <lineage>
        <taxon>Eukaryota</taxon>
        <taxon>Viridiplantae</taxon>
        <taxon>Streptophyta</taxon>
        <taxon>Embryophyta</taxon>
        <taxon>Tracheophyta</taxon>
        <taxon>Spermatophyta</taxon>
        <taxon>Magnoliopsida</taxon>
        <taxon>eudicotyledons</taxon>
        <taxon>Gunneridae</taxon>
        <taxon>Pentapetalae</taxon>
        <taxon>rosids</taxon>
        <taxon>fabids</taxon>
        <taxon>Fabales</taxon>
        <taxon>Fabaceae</taxon>
        <taxon>Papilionoideae</taxon>
        <taxon>50 kb inversion clade</taxon>
        <taxon>dalbergioids sensu lato</taxon>
        <taxon>Dalbergieae</taxon>
        <taxon>Pterocarpus clade</taxon>
        <taxon>Stylosanthes</taxon>
    </lineage>
</organism>
<dbReference type="InterPro" id="IPR023393">
    <property type="entry name" value="START-like_dom_sf"/>
</dbReference>
<dbReference type="Pfam" id="PF00407">
    <property type="entry name" value="Bet_v_1"/>
    <property type="match status" value="1"/>
</dbReference>
<dbReference type="CDD" id="cd07816">
    <property type="entry name" value="Bet_v1-like"/>
    <property type="match status" value="1"/>
</dbReference>
<protein>
    <recommendedName>
        <fullName evidence="2">Bet v I/Major latex protein domain-containing protein</fullName>
    </recommendedName>
</protein>
<proteinExistence type="inferred from homology"/>
<dbReference type="Proteomes" id="UP001341840">
    <property type="component" value="Unassembled WGS sequence"/>
</dbReference>
<sequence>MDPVTISEEVSSNVEAGRMFKALIIDAQNLIPKLMPQAIKNIQLLQGDGGPGSIQELTIVEGSETKQLKHRIDAIDKENLTFSYSVIEGDNKVESVSHDLKFEPIAEGGFKSKSVTKFYPKQGVEIKEEDIKASKEESLAVFKVVEAYLVANPQAYA</sequence>
<dbReference type="SMART" id="SM01037">
    <property type="entry name" value="Bet_v_1"/>
    <property type="match status" value="1"/>
</dbReference>
<dbReference type="InterPro" id="IPR050279">
    <property type="entry name" value="Plant_def-hormone_signal"/>
</dbReference>
<reference evidence="3 4" key="1">
    <citation type="journal article" date="2023" name="Plants (Basel)">
        <title>Bridging the Gap: Combining Genomics and Transcriptomics Approaches to Understand Stylosanthes scabra, an Orphan Legume from the Brazilian Caatinga.</title>
        <authorList>
            <person name="Ferreira-Neto J.R.C."/>
            <person name="da Silva M.D."/>
            <person name="Binneck E."/>
            <person name="de Melo N.F."/>
            <person name="da Silva R.H."/>
            <person name="de Melo A.L.T.M."/>
            <person name="Pandolfi V."/>
            <person name="Bustamante F.O."/>
            <person name="Brasileiro-Vidal A.C."/>
            <person name="Benko-Iseppon A.M."/>
        </authorList>
    </citation>
    <scope>NUCLEOTIDE SEQUENCE [LARGE SCALE GENOMIC DNA]</scope>
    <source>
        <tissue evidence="3">Leaves</tissue>
    </source>
</reference>
<evidence type="ECO:0000313" key="4">
    <source>
        <dbReference type="Proteomes" id="UP001341840"/>
    </source>
</evidence>
<dbReference type="PANTHER" id="PTHR31213">
    <property type="entry name" value="OS08G0374000 PROTEIN-RELATED"/>
    <property type="match status" value="1"/>
</dbReference>
<dbReference type="SUPFAM" id="SSF55961">
    <property type="entry name" value="Bet v1-like"/>
    <property type="match status" value="1"/>
</dbReference>
<accession>A0ABU6ZBY3</accession>
<dbReference type="PANTHER" id="PTHR31213:SF17">
    <property type="entry name" value="MAJOR ALLERGEN PRU AR 1-LIKE"/>
    <property type="match status" value="1"/>
</dbReference>
<dbReference type="PRINTS" id="PR00634">
    <property type="entry name" value="BETALLERGEN"/>
</dbReference>
<name>A0ABU6ZBY3_9FABA</name>